<accession>A0AAV9WZD2</accession>
<organism evidence="2 3">
    <name type="scientific">Orbilia ellipsospora</name>
    <dbReference type="NCBI Taxonomy" id="2528407"/>
    <lineage>
        <taxon>Eukaryota</taxon>
        <taxon>Fungi</taxon>
        <taxon>Dikarya</taxon>
        <taxon>Ascomycota</taxon>
        <taxon>Pezizomycotina</taxon>
        <taxon>Orbiliomycetes</taxon>
        <taxon>Orbiliales</taxon>
        <taxon>Orbiliaceae</taxon>
        <taxon>Orbilia</taxon>
    </lineage>
</organism>
<dbReference type="AlphaFoldDB" id="A0AAV9WZD2"/>
<gene>
    <name evidence="2" type="ORF">TWF694_003716</name>
</gene>
<evidence type="ECO:0000313" key="3">
    <source>
        <dbReference type="Proteomes" id="UP001365542"/>
    </source>
</evidence>
<dbReference type="InterPro" id="IPR001810">
    <property type="entry name" value="F-box_dom"/>
</dbReference>
<evidence type="ECO:0000259" key="1">
    <source>
        <dbReference type="PROSITE" id="PS50181"/>
    </source>
</evidence>
<dbReference type="PROSITE" id="PS50181">
    <property type="entry name" value="FBOX"/>
    <property type="match status" value="1"/>
</dbReference>
<dbReference type="Pfam" id="PF12937">
    <property type="entry name" value="F-box-like"/>
    <property type="match status" value="1"/>
</dbReference>
<name>A0AAV9WZD2_9PEZI</name>
<evidence type="ECO:0000313" key="2">
    <source>
        <dbReference type="EMBL" id="KAK6530360.1"/>
    </source>
</evidence>
<dbReference type="SUPFAM" id="SSF81383">
    <property type="entry name" value="F-box domain"/>
    <property type="match status" value="1"/>
</dbReference>
<dbReference type="EMBL" id="JAVHJO010000013">
    <property type="protein sequence ID" value="KAK6530360.1"/>
    <property type="molecule type" value="Genomic_DNA"/>
</dbReference>
<feature type="domain" description="F-box" evidence="1">
    <location>
        <begin position="3"/>
        <end position="47"/>
    </location>
</feature>
<sequence>MPGITIVDLPVEVLRMIFSYLYRRSLHAVFLTCPLFYAVAAEYFHETLILESDILGINYDPFLSTRLPEEVRKQIRFVKALRFIPYRGSDKLESRRRNQIEHLMKLLMKYGNFSFERLQSISFSSPDIFNVRNGFIPDIVNQFPQTNQLSIPYTINSITDPEHPHKRIILTRLRDFSFDVSWPEQNGDISRVDLSLMWDLINTNARTLECLRIGFGRWDPNTHKNLNRDYSDGSRGYLAGGLHLVKAKLYQFLEHLAGPGTPTYRPQNLISPILRPFFPMIQSQWPEQLSLKVLQMEMFPFCSYRVIYRNTNFLRPEILEVLSLVYCSNSFTMVLGLSRALVSLRCLQVVEAVDYIENLEKALLQLPRPLEALFVAMGAGFRGFDYNCLAHHQESLKVLYLWNPPGYGAFTGEKICQDSESKYGRVGRVHDFSSWPGLEELAIHEGNRDLSDLFFPPSLKFLNLINTTIVYKSHVSSNDPLTTTYKSRLLNGITKQIAQAGRYETNLEAIAVSCTRVKGGVLPLASFRPIITMAVKIEENASMRDRDQNLEGRVAIEMLELEQFVRRFPEMSTLQLDCKPCGWIDRFL</sequence>
<reference evidence="2 3" key="1">
    <citation type="submission" date="2019-10" db="EMBL/GenBank/DDBJ databases">
        <authorList>
            <person name="Palmer J.M."/>
        </authorList>
    </citation>
    <scope>NUCLEOTIDE SEQUENCE [LARGE SCALE GENOMIC DNA]</scope>
    <source>
        <strain evidence="2 3">TWF694</strain>
    </source>
</reference>
<dbReference type="InterPro" id="IPR036047">
    <property type="entry name" value="F-box-like_dom_sf"/>
</dbReference>
<keyword evidence="3" id="KW-1185">Reference proteome</keyword>
<comment type="caution">
    <text evidence="2">The sequence shown here is derived from an EMBL/GenBank/DDBJ whole genome shotgun (WGS) entry which is preliminary data.</text>
</comment>
<dbReference type="CDD" id="cd09917">
    <property type="entry name" value="F-box_SF"/>
    <property type="match status" value="1"/>
</dbReference>
<dbReference type="Proteomes" id="UP001365542">
    <property type="component" value="Unassembled WGS sequence"/>
</dbReference>
<protein>
    <recommendedName>
        <fullName evidence="1">F-box domain-containing protein</fullName>
    </recommendedName>
</protein>
<proteinExistence type="predicted"/>